<dbReference type="KEGG" id="rarg:115752671"/>
<dbReference type="Proteomes" id="UP000827889">
    <property type="component" value="Chromosome 2"/>
</dbReference>
<reference evidence="1" key="2">
    <citation type="submission" date="2025-05" db="UniProtKB">
        <authorList>
            <consortium name="RefSeq"/>
        </authorList>
    </citation>
    <scope>NUCLEOTIDE SEQUENCE [LARGE SCALE GENOMIC DNA]</scope>
</reference>
<evidence type="ECO:0000313" key="2">
    <source>
        <dbReference type="RefSeq" id="XP_030546817.1"/>
    </source>
</evidence>
<evidence type="ECO:0000313" key="3">
    <source>
        <dbReference type="RefSeq" id="XP_030546819.1"/>
    </source>
</evidence>
<dbReference type="GeneID" id="115752671"/>
<dbReference type="AlphaFoldDB" id="A0A8B8QKP6"/>
<proteinExistence type="predicted"/>
<name>A0A8B8QKP6_9MYRT</name>
<dbReference type="PANTHER" id="PTHR33972:SF25">
    <property type="entry name" value="GENOME ASSEMBLY, CHROMOSOME: A06"/>
    <property type="match status" value="1"/>
</dbReference>
<protein>
    <submittedName>
        <fullName evidence="2 3">Uncharacterized protein LOC115752671</fullName>
    </submittedName>
</protein>
<gene>
    <name evidence="2 3" type="primary">LOC115752671</name>
</gene>
<organism evidence="1 2">
    <name type="scientific">Rhodamnia argentea</name>
    <dbReference type="NCBI Taxonomy" id="178133"/>
    <lineage>
        <taxon>Eukaryota</taxon>
        <taxon>Viridiplantae</taxon>
        <taxon>Streptophyta</taxon>
        <taxon>Embryophyta</taxon>
        <taxon>Tracheophyta</taxon>
        <taxon>Spermatophyta</taxon>
        <taxon>Magnoliopsida</taxon>
        <taxon>eudicotyledons</taxon>
        <taxon>Gunneridae</taxon>
        <taxon>Pentapetalae</taxon>
        <taxon>rosids</taxon>
        <taxon>malvids</taxon>
        <taxon>Myrtales</taxon>
        <taxon>Myrtaceae</taxon>
        <taxon>Myrtoideae</taxon>
        <taxon>Myrteae</taxon>
        <taxon>Australasian group</taxon>
        <taxon>Rhodamnia</taxon>
    </lineage>
</organism>
<keyword evidence="1" id="KW-1185">Reference proteome</keyword>
<accession>A0A8B8QKP6</accession>
<evidence type="ECO:0000313" key="1">
    <source>
        <dbReference type="Proteomes" id="UP000827889"/>
    </source>
</evidence>
<dbReference type="OrthoDB" id="1095098at2759"/>
<dbReference type="RefSeq" id="XP_030546819.1">
    <property type="nucleotide sequence ID" value="XM_030690959.1"/>
</dbReference>
<dbReference type="RefSeq" id="XP_030546817.1">
    <property type="nucleotide sequence ID" value="XM_030690957.1"/>
</dbReference>
<reference evidence="2 3" key="1">
    <citation type="submission" date="2025-04" db="UniProtKB">
        <authorList>
            <consortium name="RefSeq"/>
        </authorList>
    </citation>
    <scope>IDENTIFICATION</scope>
</reference>
<sequence length="161" mass="16963">MLTMARCLSPSLALPKTSSSLLLALRAHSSHSSSSSSPDFVVVGGDSSSSDPLLGKLEDVIHHLIVRRSEPDWLPFRPGSSYWVPPRSKSRGIAQLIGRLASSSSPLADSLLSSSSSSCAAASPHGWPSSSFFIHGALPSAYPEEAVQTLDTESQSEDEEG</sequence>
<dbReference type="PANTHER" id="PTHR33972">
    <property type="entry name" value="EXPRESSED PROTEIN"/>
    <property type="match status" value="1"/>
</dbReference>